<feature type="transmembrane region" description="Helical" evidence="1">
    <location>
        <begin position="125"/>
        <end position="147"/>
    </location>
</feature>
<reference evidence="2 3" key="1">
    <citation type="submission" date="2024-06" db="EMBL/GenBank/DDBJ databases">
        <authorList>
            <person name="Kraege A."/>
            <person name="Thomma B."/>
        </authorList>
    </citation>
    <scope>NUCLEOTIDE SEQUENCE [LARGE SCALE GENOMIC DNA]</scope>
</reference>
<comment type="caution">
    <text evidence="2">The sequence shown here is derived from an EMBL/GenBank/DDBJ whole genome shotgun (WGS) entry which is preliminary data.</text>
</comment>
<feature type="transmembrane region" description="Helical" evidence="1">
    <location>
        <begin position="348"/>
        <end position="368"/>
    </location>
</feature>
<dbReference type="Proteomes" id="UP001497392">
    <property type="component" value="Unassembled WGS sequence"/>
</dbReference>
<organism evidence="2 3">
    <name type="scientific">Coccomyxa viridis</name>
    <dbReference type="NCBI Taxonomy" id="1274662"/>
    <lineage>
        <taxon>Eukaryota</taxon>
        <taxon>Viridiplantae</taxon>
        <taxon>Chlorophyta</taxon>
        <taxon>core chlorophytes</taxon>
        <taxon>Trebouxiophyceae</taxon>
        <taxon>Trebouxiophyceae incertae sedis</taxon>
        <taxon>Coccomyxaceae</taxon>
        <taxon>Coccomyxa</taxon>
    </lineage>
</organism>
<evidence type="ECO:0000313" key="3">
    <source>
        <dbReference type="Proteomes" id="UP001497392"/>
    </source>
</evidence>
<feature type="transmembrane region" description="Helical" evidence="1">
    <location>
        <begin position="306"/>
        <end position="327"/>
    </location>
</feature>
<keyword evidence="1" id="KW-0472">Membrane</keyword>
<evidence type="ECO:0000313" key="2">
    <source>
        <dbReference type="EMBL" id="CAL5221829.1"/>
    </source>
</evidence>
<keyword evidence="1" id="KW-1133">Transmembrane helix</keyword>
<dbReference type="EMBL" id="CAXHTA020000005">
    <property type="protein sequence ID" value="CAL5221829.1"/>
    <property type="molecule type" value="Genomic_DNA"/>
</dbReference>
<evidence type="ECO:0000256" key="1">
    <source>
        <dbReference type="SAM" id="Phobius"/>
    </source>
</evidence>
<protein>
    <submittedName>
        <fullName evidence="2">G4087 protein</fullName>
    </submittedName>
</protein>
<sequence>MSEKGKDIRDKIEVVVNGKQRGNDLNILSYDHEWEYAVFGDNGIPENLRGKLQVKGYRLCGLRCITTVKGVMANGEAFVWKARRHRKGRGIGGRFVKHPAMPFAWLDPRPFIHGGPMTATRYCSALLLMMGASFFSFSNAVQISPYIQPRSMQEKQPYTGYSLYDWLGATPALAGLTTVAIGTYLKCVEANNTDFDWRMHVWREHGCKGHQPGFRWVAWRPDNIGWWGSCLRMCGASSMGTASIVNFINQTCHVAMTAEFLYWMMYFLYILGPAFLLCGCILLTLESSDPWWEGFFPYRPRQFKDLTFWITFLANIGALGLLIGGVCQWEKQDIMERSGMWAVQVYRAISYLFFGSLLLDISSFLTLMEISNPNL</sequence>
<keyword evidence="3" id="KW-1185">Reference proteome</keyword>
<feature type="transmembrane region" description="Helical" evidence="1">
    <location>
        <begin position="260"/>
        <end position="286"/>
    </location>
</feature>
<name>A0ABP1FPF2_9CHLO</name>
<keyword evidence="1" id="KW-0812">Transmembrane</keyword>
<accession>A0ABP1FPF2</accession>
<proteinExistence type="predicted"/>
<gene>
    <name evidence="2" type="primary">g4087</name>
    <name evidence="2" type="ORF">VP750_LOCUS3488</name>
</gene>